<feature type="domain" description="Tail sheath protein subtilisin-like" evidence="8">
    <location>
        <begin position="246"/>
        <end position="380"/>
    </location>
</feature>
<dbReference type="InterPro" id="IPR035089">
    <property type="entry name" value="Phage_sheath_subtilisin"/>
</dbReference>
<evidence type="ECO:0000256" key="5">
    <source>
        <dbReference type="ARBA" id="ARBA00023003"/>
    </source>
</evidence>
<keyword evidence="7" id="KW-1160">Virus entry into host cell</keyword>
<sequence>MPAILNCADHIKDPQMAGDTFLHGVEVIDIDDGPRPISTVRTSVIGLVGTAPDADAATFPLNTPVLVAGSRSLAAKLDMTGMGLGTLPDAMDSIFDQSGAVVIVVRVEKGADDQATMANVLGGVDALTGQYEGVQALLAAESVVGFAPRILIAPGFTHQRTSGGITSLTFTAGSGYTDGTYPLTVTGGTGGTGAAATATVAGGKVTATAITNPGGGYTVAPTFALPAGAGAGAGATFTANIGTVGNAVVAELIGIAERLRAVIIQDGPDTNDTDAIAASGDFGSKRVYLVDPRSIKTNSAGALVPSYSSAAVAGLIAKVDNDLGFWWSPSNQPLNGIQGTTRPIDFKLGDANSRANLLNEKNVATIIRQDGFRLWGNRTLSSDPKWKFLCVVRTADIINDSLAAAHQWAVDRGITKQYVTEVVEGVNAFLRSLVVKGAILGGTCWADPDLNTPDSIADGKIYFDFDFTPAYPAEHITFRSHLVNDYITTIFN</sequence>
<dbReference type="Pfam" id="PF22671">
    <property type="entry name" value="Gp18_domIII_N"/>
    <property type="match status" value="1"/>
</dbReference>
<dbReference type="InterPro" id="IPR054564">
    <property type="entry name" value="Gp18_domIII_N"/>
</dbReference>
<evidence type="ECO:0000256" key="3">
    <source>
        <dbReference type="ARBA" id="ARBA00022732"/>
    </source>
</evidence>
<keyword evidence="4" id="KW-1242">Viral contractile tail ejection system</keyword>
<dbReference type="GO" id="GO:0098027">
    <property type="term" value="C:virus tail, sheath"/>
    <property type="evidence" value="ECO:0007669"/>
    <property type="project" value="UniProtKB-KW"/>
</dbReference>
<evidence type="ECO:0000256" key="1">
    <source>
        <dbReference type="ARBA" id="ARBA00008005"/>
    </source>
</evidence>
<organism evidence="11 12">
    <name type="scientific">Burkholderia phage Mica</name>
    <dbReference type="NCBI Taxonomy" id="2767579"/>
    <lineage>
        <taxon>Viruses</taxon>
        <taxon>Duplodnaviria</taxon>
        <taxon>Heunggongvirae</taxon>
        <taxon>Uroviricota</taxon>
        <taxon>Caudoviricetes</taxon>
        <taxon>Micavirus</taxon>
        <taxon>Micavirus Mica</taxon>
    </lineage>
</organism>
<reference evidence="11" key="1">
    <citation type="submission" date="2020-07" db="EMBL/GenBank/DDBJ databases">
        <title>Complete genome sequence of Burkholderia cenocepacia myophage Mica.</title>
        <authorList>
            <person name="Garcia J.A."/>
            <person name="Yao G.W."/>
            <person name="Guadalupe Vizoso-Pinto M."/>
            <person name="Gonzalez C."/>
            <person name="Liu M.L."/>
            <person name="Gill J."/>
        </authorList>
    </citation>
    <scope>NUCLEOTIDE SEQUENCE</scope>
</reference>
<evidence type="ECO:0000259" key="8">
    <source>
        <dbReference type="Pfam" id="PF04984"/>
    </source>
</evidence>
<dbReference type="InterPro" id="IPR020287">
    <property type="entry name" value="Tail_sheath_C"/>
</dbReference>
<dbReference type="EMBL" id="MT701586">
    <property type="protein sequence ID" value="QPB08633.1"/>
    <property type="molecule type" value="Genomic_DNA"/>
</dbReference>
<evidence type="ECO:0000256" key="7">
    <source>
        <dbReference type="ARBA" id="ARBA00023296"/>
    </source>
</evidence>
<dbReference type="Proteomes" id="UP000663491">
    <property type="component" value="Segment"/>
</dbReference>
<protein>
    <submittedName>
        <fullName evidence="11">Tail sheath protein</fullName>
    </submittedName>
</protein>
<keyword evidence="5" id="KW-0946">Virion</keyword>
<dbReference type="PANTHER" id="PTHR35861:SF1">
    <property type="entry name" value="PHAGE TAIL SHEATH PROTEIN"/>
    <property type="match status" value="1"/>
</dbReference>
<evidence type="ECO:0000259" key="10">
    <source>
        <dbReference type="Pfam" id="PF22671"/>
    </source>
</evidence>
<dbReference type="PANTHER" id="PTHR35861">
    <property type="match status" value="1"/>
</dbReference>
<comment type="similarity">
    <text evidence="1">Belongs to the myoviridae tail sheath protein family.</text>
</comment>
<keyword evidence="6" id="KW-1171">Viral genome ejection through host cell envelope</keyword>
<evidence type="ECO:0000259" key="9">
    <source>
        <dbReference type="Pfam" id="PF17482"/>
    </source>
</evidence>
<name>A0A873WEI5_9CAUD</name>
<keyword evidence="12" id="KW-1185">Reference proteome</keyword>
<accession>A0A873WEI5</accession>
<feature type="domain" description="Tail sheath protein Gp18-like" evidence="10">
    <location>
        <begin position="42"/>
        <end position="107"/>
    </location>
</feature>
<evidence type="ECO:0000256" key="4">
    <source>
        <dbReference type="ARBA" id="ARBA00022766"/>
    </source>
</evidence>
<evidence type="ECO:0000313" key="11">
    <source>
        <dbReference type="EMBL" id="QPB08633.1"/>
    </source>
</evidence>
<keyword evidence="5" id="KW-1229">Viral tail sheath protein</keyword>
<keyword evidence="3" id="KW-1227">Viral tail protein</keyword>
<dbReference type="Pfam" id="PF17482">
    <property type="entry name" value="Phage_sheath_1C"/>
    <property type="match status" value="1"/>
</dbReference>
<keyword evidence="2" id="KW-1162">Viral penetration into host cytoplasm</keyword>
<dbReference type="GO" id="GO:0099000">
    <property type="term" value="P:symbiont genome ejection through host cell envelope, contractile tail mechanism"/>
    <property type="evidence" value="ECO:0007669"/>
    <property type="project" value="UniProtKB-KW"/>
</dbReference>
<evidence type="ECO:0000256" key="2">
    <source>
        <dbReference type="ARBA" id="ARBA00022595"/>
    </source>
</evidence>
<gene>
    <name evidence="11" type="ORF">CPT_Mica_020</name>
</gene>
<proteinExistence type="inferred from homology"/>
<dbReference type="InterPro" id="IPR052042">
    <property type="entry name" value="Tail_sheath_structural"/>
</dbReference>
<evidence type="ECO:0000313" key="12">
    <source>
        <dbReference type="Proteomes" id="UP000663491"/>
    </source>
</evidence>
<dbReference type="Pfam" id="PF04984">
    <property type="entry name" value="Phage_sheath_1"/>
    <property type="match status" value="1"/>
</dbReference>
<evidence type="ECO:0000256" key="6">
    <source>
        <dbReference type="ARBA" id="ARBA00023009"/>
    </source>
</evidence>
<feature type="domain" description="Tail sheath protein C-terminal" evidence="9">
    <location>
        <begin position="381"/>
        <end position="481"/>
    </location>
</feature>